<keyword evidence="9" id="KW-1185">Reference proteome</keyword>
<dbReference type="GO" id="GO:0003712">
    <property type="term" value="F:transcription coregulator activity"/>
    <property type="evidence" value="ECO:0007669"/>
    <property type="project" value="InterPro"/>
</dbReference>
<dbReference type="AlphaFoldDB" id="A0AAV2ZM46"/>
<keyword evidence="6" id="KW-0539">Nucleus</keyword>
<feature type="region of interest" description="Disordered" evidence="7">
    <location>
        <begin position="419"/>
        <end position="508"/>
    </location>
</feature>
<keyword evidence="2" id="KW-0597">Phosphoprotein</keyword>
<evidence type="ECO:0000256" key="5">
    <source>
        <dbReference type="ARBA" id="ARBA00023163"/>
    </source>
</evidence>
<evidence type="ECO:0000256" key="2">
    <source>
        <dbReference type="ARBA" id="ARBA00022553"/>
    </source>
</evidence>
<feature type="region of interest" description="Disordered" evidence="7">
    <location>
        <begin position="180"/>
        <end position="207"/>
    </location>
</feature>
<evidence type="ECO:0000256" key="6">
    <source>
        <dbReference type="ARBA" id="ARBA00023242"/>
    </source>
</evidence>
<evidence type="ECO:0000256" key="3">
    <source>
        <dbReference type="ARBA" id="ARBA00022884"/>
    </source>
</evidence>
<feature type="region of interest" description="Disordered" evidence="7">
    <location>
        <begin position="315"/>
        <end position="342"/>
    </location>
</feature>
<dbReference type="PANTHER" id="PTHR15528">
    <property type="entry name" value="PEROXISOME PROLIFERATOR ACTIVATED RECEPTOR GAMMA COACTIVATOR 1 PGC-1 -RELATED"/>
    <property type="match status" value="1"/>
</dbReference>
<keyword evidence="5" id="KW-0804">Transcription</keyword>
<evidence type="ECO:0000313" key="8">
    <source>
        <dbReference type="EMBL" id="DBA14938.1"/>
    </source>
</evidence>
<evidence type="ECO:0000256" key="4">
    <source>
        <dbReference type="ARBA" id="ARBA00023015"/>
    </source>
</evidence>
<accession>A0AAV2ZM46</accession>
<dbReference type="GO" id="GO:0005634">
    <property type="term" value="C:nucleus"/>
    <property type="evidence" value="ECO:0007669"/>
    <property type="project" value="UniProtKB-SubCell"/>
</dbReference>
<evidence type="ECO:0000313" key="9">
    <source>
        <dbReference type="Proteomes" id="UP001181693"/>
    </source>
</evidence>
<organism evidence="8 9">
    <name type="scientific">Pyxicephalus adspersus</name>
    <name type="common">African bullfrog</name>
    <dbReference type="NCBI Taxonomy" id="30357"/>
    <lineage>
        <taxon>Eukaryota</taxon>
        <taxon>Metazoa</taxon>
        <taxon>Chordata</taxon>
        <taxon>Craniata</taxon>
        <taxon>Vertebrata</taxon>
        <taxon>Euteleostomi</taxon>
        <taxon>Amphibia</taxon>
        <taxon>Batrachia</taxon>
        <taxon>Anura</taxon>
        <taxon>Neobatrachia</taxon>
        <taxon>Ranoidea</taxon>
        <taxon>Pyxicephalidae</taxon>
        <taxon>Pyxicephalinae</taxon>
        <taxon>Pyxicephalus</taxon>
    </lineage>
</organism>
<dbReference type="GO" id="GO:0003723">
    <property type="term" value="F:RNA binding"/>
    <property type="evidence" value="ECO:0007669"/>
    <property type="project" value="UniProtKB-KW"/>
</dbReference>
<comment type="caution">
    <text evidence="8">The sequence shown here is derived from an EMBL/GenBank/DDBJ whole genome shotgun (WGS) entry which is preliminary data.</text>
</comment>
<proteinExistence type="predicted"/>
<feature type="compositionally biased region" description="Basic and acidic residues" evidence="7">
    <location>
        <begin position="180"/>
        <end position="190"/>
    </location>
</feature>
<comment type="subcellular location">
    <subcellularLocation>
        <location evidence="1">Nucleus</location>
    </subcellularLocation>
</comment>
<evidence type="ECO:0000256" key="1">
    <source>
        <dbReference type="ARBA" id="ARBA00004123"/>
    </source>
</evidence>
<feature type="compositionally biased region" description="Basic residues" evidence="7">
    <location>
        <begin position="453"/>
        <end position="462"/>
    </location>
</feature>
<gene>
    <name evidence="8" type="ORF">GDO54_004211</name>
</gene>
<dbReference type="EMBL" id="DYDO01000012">
    <property type="protein sequence ID" value="DBA14938.1"/>
    <property type="molecule type" value="Genomic_DNA"/>
</dbReference>
<keyword evidence="4" id="KW-0805">Transcription regulation</keyword>
<name>A0AAV2ZM46_PYXAD</name>
<feature type="compositionally biased region" description="Low complexity" evidence="7">
    <location>
        <begin position="473"/>
        <end position="495"/>
    </location>
</feature>
<feature type="compositionally biased region" description="Basic and acidic residues" evidence="7">
    <location>
        <begin position="315"/>
        <end position="326"/>
    </location>
</feature>
<sequence length="508" mass="54564">METSMPQDPKKASVSIPDLKSANEVVCKIMEILKKAQKCGFQIKPPLLSAAQKNENSTEAQKSTEVNVIKSAEPEKANVVGAQVHLVPAIGNPSTLPVVQTKLEVAAMATLVEKDNILPSPTVAEKPIPASVALPVALCTPSAALNSNVLVSNQKQQAECFDSDTGIEASDLTSLLEEFEKSEAKDEERLPPSADKMAVGNSGPEKPFEKKVLLDKHLPPELLNTAGLTPPATPPHQLLWKSNGSLTGKSKPLQVPVQEKASSSTLKTAKLIEAKPLPQSKLKSRTLPSAPSVTGPAVHVGSGDHDYCILSATRQEKEPEAAENRMDSTSLSAQKEEGSRWNVKHHQNIIIKPIVQFNKPPQSKACPKQSTSNAPSVIREQSASCVSAHPAALCRNVQEVSNDPLDHRTNVLAECAVKSPPGSVLMSPDSSPCRSEPGETRTDVKNENSVSRRSLRCYRKYRNSPSPQKSTWRGRSSGSRSASSSSSSSSCSSSRSRSRSPPSKRRRT</sequence>
<dbReference type="GO" id="GO:0045944">
    <property type="term" value="P:positive regulation of transcription by RNA polymerase II"/>
    <property type="evidence" value="ECO:0007669"/>
    <property type="project" value="TreeGrafter"/>
</dbReference>
<keyword evidence="3" id="KW-0694">RNA-binding</keyword>
<feature type="region of interest" description="Disordered" evidence="7">
    <location>
        <begin position="222"/>
        <end position="262"/>
    </location>
</feature>
<evidence type="ECO:0000256" key="7">
    <source>
        <dbReference type="SAM" id="MobiDB-lite"/>
    </source>
</evidence>
<feature type="compositionally biased region" description="Basic residues" evidence="7">
    <location>
        <begin position="496"/>
        <end position="508"/>
    </location>
</feature>
<dbReference type="InterPro" id="IPR034605">
    <property type="entry name" value="PGC-1"/>
</dbReference>
<dbReference type="PANTHER" id="PTHR15528:SF5">
    <property type="entry name" value="PEROXISOME PROLIFERATOR-ACTIVATED RECEPTOR GAMMA COACTIVATOR-RELATED PROTEIN 1"/>
    <property type="match status" value="1"/>
</dbReference>
<reference evidence="8" key="1">
    <citation type="thesis" date="2020" institute="ProQuest LLC" country="789 East Eisenhower Parkway, Ann Arbor, MI, USA">
        <title>Comparative Genomics and Chromosome Evolution.</title>
        <authorList>
            <person name="Mudd A.B."/>
        </authorList>
    </citation>
    <scope>NUCLEOTIDE SEQUENCE</scope>
    <source>
        <strain evidence="8">1538</strain>
        <tissue evidence="8">Blood</tissue>
    </source>
</reference>
<protein>
    <submittedName>
        <fullName evidence="8">Uncharacterized protein</fullName>
    </submittedName>
</protein>
<dbReference type="Proteomes" id="UP001181693">
    <property type="component" value="Unassembled WGS sequence"/>
</dbReference>
<feature type="compositionally biased region" description="Basic and acidic residues" evidence="7">
    <location>
        <begin position="436"/>
        <end position="446"/>
    </location>
</feature>